<evidence type="ECO:0000256" key="1">
    <source>
        <dbReference type="SAM" id="SignalP"/>
    </source>
</evidence>
<protein>
    <recommendedName>
        <fullName evidence="4">DUF5626 domain-containing protein</fullName>
    </recommendedName>
</protein>
<evidence type="ECO:0000313" key="3">
    <source>
        <dbReference type="Proteomes" id="UP000051010"/>
    </source>
</evidence>
<sequence>MKMTKFVKRSIALVGLVMTLILGLSLTTAQAASWHTGTPAILRGNWNSNAKTETDHGRKVIVYYSLSFTKKTVGNSATINKKTLEFRIRPVQYRKTGKHTYLIRTLFVDSQGTILNVKQINKKKIVVGTGTKNTNKETYYKTN</sequence>
<feature type="chain" id="PRO_5006414097" description="DUF5626 domain-containing protein" evidence="1">
    <location>
        <begin position="32"/>
        <end position="143"/>
    </location>
</feature>
<organism evidence="2 3">
    <name type="scientific">Lentilactobacillus parafarraginis DSM 18390 = JCM 14109</name>
    <dbReference type="NCBI Taxonomy" id="1423786"/>
    <lineage>
        <taxon>Bacteria</taxon>
        <taxon>Bacillati</taxon>
        <taxon>Bacillota</taxon>
        <taxon>Bacilli</taxon>
        <taxon>Lactobacillales</taxon>
        <taxon>Lactobacillaceae</taxon>
        <taxon>Lentilactobacillus</taxon>
    </lineage>
</organism>
<proteinExistence type="predicted"/>
<evidence type="ECO:0000313" key="2">
    <source>
        <dbReference type="EMBL" id="KRM45084.1"/>
    </source>
</evidence>
<dbReference type="RefSeq" id="WP_171035045.1">
    <property type="nucleotide sequence ID" value="NZ_AZFZ01000006.1"/>
</dbReference>
<reference evidence="2 3" key="1">
    <citation type="journal article" date="2015" name="Genome Announc.">
        <title>Expanding the biotechnology potential of lactobacilli through comparative genomics of 213 strains and associated genera.</title>
        <authorList>
            <person name="Sun Z."/>
            <person name="Harris H.M."/>
            <person name="McCann A."/>
            <person name="Guo C."/>
            <person name="Argimon S."/>
            <person name="Zhang W."/>
            <person name="Yang X."/>
            <person name="Jeffery I.B."/>
            <person name="Cooney J.C."/>
            <person name="Kagawa T.F."/>
            <person name="Liu W."/>
            <person name="Song Y."/>
            <person name="Salvetti E."/>
            <person name="Wrobel A."/>
            <person name="Rasinkangas P."/>
            <person name="Parkhill J."/>
            <person name="Rea M.C."/>
            <person name="O'Sullivan O."/>
            <person name="Ritari J."/>
            <person name="Douillard F.P."/>
            <person name="Paul Ross R."/>
            <person name="Yang R."/>
            <person name="Briner A.E."/>
            <person name="Felis G.E."/>
            <person name="de Vos W.M."/>
            <person name="Barrangou R."/>
            <person name="Klaenhammer T.R."/>
            <person name="Caufield P.W."/>
            <person name="Cui Y."/>
            <person name="Zhang H."/>
            <person name="O'Toole P.W."/>
        </authorList>
    </citation>
    <scope>NUCLEOTIDE SEQUENCE [LARGE SCALE GENOMIC DNA]</scope>
    <source>
        <strain evidence="2 3">DSM 18390</strain>
    </source>
</reference>
<gene>
    <name evidence="2" type="ORF">FD47_GL002405</name>
</gene>
<keyword evidence="1" id="KW-0732">Signal</keyword>
<dbReference type="EMBL" id="AZFZ01000006">
    <property type="protein sequence ID" value="KRM45084.1"/>
    <property type="molecule type" value="Genomic_DNA"/>
</dbReference>
<evidence type="ECO:0008006" key="4">
    <source>
        <dbReference type="Google" id="ProtNLM"/>
    </source>
</evidence>
<dbReference type="Proteomes" id="UP000051010">
    <property type="component" value="Unassembled WGS sequence"/>
</dbReference>
<dbReference type="PATRIC" id="fig|1423786.4.peg.2523"/>
<comment type="caution">
    <text evidence="2">The sequence shown here is derived from an EMBL/GenBank/DDBJ whole genome shotgun (WGS) entry which is preliminary data.</text>
</comment>
<dbReference type="AlphaFoldDB" id="A0A0R1Z216"/>
<feature type="signal peptide" evidence="1">
    <location>
        <begin position="1"/>
        <end position="31"/>
    </location>
</feature>
<accession>A0A0R1Z216</accession>
<name>A0A0R1Z216_9LACO</name>